<evidence type="ECO:0000313" key="14">
    <source>
        <dbReference type="Proteomes" id="UP000241890"/>
    </source>
</evidence>
<evidence type="ECO:0000256" key="3">
    <source>
        <dbReference type="ARBA" id="ARBA00007823"/>
    </source>
</evidence>
<keyword evidence="6" id="KW-0540">Nuclease</keyword>
<feature type="region of interest" description="Disordered" evidence="11">
    <location>
        <begin position="154"/>
        <end position="190"/>
    </location>
</feature>
<evidence type="ECO:0000256" key="5">
    <source>
        <dbReference type="ARBA" id="ARBA00022694"/>
    </source>
</evidence>
<dbReference type="PANTHER" id="PTHR12553">
    <property type="entry name" value="ZINC PHOSPHODIESTERASE ELAC PROTEIN 2"/>
    <property type="match status" value="1"/>
</dbReference>
<dbReference type="GO" id="GO:1990180">
    <property type="term" value="P:mitochondrial tRNA 3'-end processing"/>
    <property type="evidence" value="ECO:0007669"/>
    <property type="project" value="TreeGrafter"/>
</dbReference>
<reference evidence="13 14" key="1">
    <citation type="submission" date="2017-12" db="EMBL/GenBank/DDBJ databases">
        <title>Sequencing, de novo assembly and annotation of complete genome of a new Thraustochytrid species, strain FCC1311.</title>
        <authorList>
            <person name="Sedici K."/>
            <person name="Godart F."/>
            <person name="Aiese Cigliano R."/>
            <person name="Sanseverino W."/>
            <person name="Barakat M."/>
            <person name="Ortet P."/>
            <person name="Marechal E."/>
            <person name="Cagnac O."/>
            <person name="Amato A."/>
        </authorList>
    </citation>
    <scope>NUCLEOTIDE SEQUENCE [LARGE SCALE GENOMIC DNA]</scope>
</reference>
<evidence type="ECO:0000256" key="9">
    <source>
        <dbReference type="ARBA" id="ARBA00022801"/>
    </source>
</evidence>
<evidence type="ECO:0000256" key="7">
    <source>
        <dbReference type="ARBA" id="ARBA00022723"/>
    </source>
</evidence>
<gene>
    <name evidence="13" type="ORF">FCC1311_014282</name>
</gene>
<comment type="caution">
    <text evidence="13">The sequence shown here is derived from an EMBL/GenBank/DDBJ whole genome shotgun (WGS) entry which is preliminary data.</text>
</comment>
<keyword evidence="10" id="KW-0862">Zinc</keyword>
<dbReference type="FunCoup" id="A0A2R5GAU2">
    <property type="interactions" value="299"/>
</dbReference>
<accession>A0A2R5GAU2</accession>
<feature type="compositionally biased region" description="Basic and acidic residues" evidence="11">
    <location>
        <begin position="154"/>
        <end position="163"/>
    </location>
</feature>
<dbReference type="PANTHER" id="PTHR12553:SF49">
    <property type="entry name" value="ZINC PHOSPHODIESTERASE ELAC PROTEIN 2"/>
    <property type="match status" value="1"/>
</dbReference>
<dbReference type="GO" id="GO:0042781">
    <property type="term" value="F:3'-tRNA processing endoribonuclease activity"/>
    <property type="evidence" value="ECO:0007669"/>
    <property type="project" value="UniProtKB-EC"/>
</dbReference>
<dbReference type="InterPro" id="IPR027794">
    <property type="entry name" value="tRNase_Z_dom"/>
</dbReference>
<dbReference type="SUPFAM" id="SSF56281">
    <property type="entry name" value="Metallo-hydrolase/oxidoreductase"/>
    <property type="match status" value="2"/>
</dbReference>
<evidence type="ECO:0000256" key="6">
    <source>
        <dbReference type="ARBA" id="ARBA00022722"/>
    </source>
</evidence>
<dbReference type="EMBL" id="BEYU01000012">
    <property type="protein sequence ID" value="GBG25211.1"/>
    <property type="molecule type" value="Genomic_DNA"/>
</dbReference>
<keyword evidence="14" id="KW-1185">Reference proteome</keyword>
<dbReference type="InterPro" id="IPR001279">
    <property type="entry name" value="Metallo-B-lactamas"/>
</dbReference>
<dbReference type="InParanoid" id="A0A2R5GAU2"/>
<name>A0A2R5GAU2_9STRA</name>
<dbReference type="SMART" id="SM00849">
    <property type="entry name" value="Lactamase_B"/>
    <property type="match status" value="1"/>
</dbReference>
<dbReference type="InterPro" id="IPR047151">
    <property type="entry name" value="RNZ2-like"/>
</dbReference>
<proteinExistence type="inferred from homology"/>
<dbReference type="Pfam" id="PF12706">
    <property type="entry name" value="Lactamase_B_2"/>
    <property type="match status" value="1"/>
</dbReference>
<evidence type="ECO:0000256" key="8">
    <source>
        <dbReference type="ARBA" id="ARBA00022759"/>
    </source>
</evidence>
<comment type="catalytic activity">
    <reaction evidence="1">
        <text>Endonucleolytic cleavage of RNA, removing extra 3' nucleotides from tRNA precursor, generating 3' termini of tRNAs. A 3'-hydroxy group is left at the tRNA terminus and a 5'-phosphoryl group is left at the trailer molecule.</text>
        <dbReference type="EC" id="3.1.26.11"/>
    </reaction>
</comment>
<keyword evidence="7" id="KW-0479">Metal-binding</keyword>
<dbReference type="EC" id="3.1.26.11" evidence="4"/>
<comment type="similarity">
    <text evidence="3">Belongs to the RNase Z family.</text>
</comment>
<dbReference type="GO" id="GO:0005739">
    <property type="term" value="C:mitochondrion"/>
    <property type="evidence" value="ECO:0007669"/>
    <property type="project" value="TreeGrafter"/>
</dbReference>
<dbReference type="Pfam" id="PF13691">
    <property type="entry name" value="Lactamase_B_4"/>
    <property type="match status" value="1"/>
</dbReference>
<dbReference type="CDD" id="cd07718">
    <property type="entry name" value="RNaseZ_ELAC1_ELAC2-C-term-like_MBL-fold"/>
    <property type="match status" value="1"/>
</dbReference>
<dbReference type="Gene3D" id="3.60.15.10">
    <property type="entry name" value="Ribonuclease Z/Hydroxyacylglutathione hydrolase-like"/>
    <property type="match status" value="2"/>
</dbReference>
<comment type="cofactor">
    <cofactor evidence="2">
        <name>Zn(2+)</name>
        <dbReference type="ChEBI" id="CHEBI:29105"/>
    </cofactor>
</comment>
<evidence type="ECO:0000313" key="13">
    <source>
        <dbReference type="EMBL" id="GBG25211.1"/>
    </source>
</evidence>
<dbReference type="AlphaFoldDB" id="A0A2R5GAU2"/>
<protein>
    <recommendedName>
        <fullName evidence="4">ribonuclease Z</fullName>
        <ecNumber evidence="4">3.1.26.11</ecNumber>
    </recommendedName>
</protein>
<evidence type="ECO:0000256" key="4">
    <source>
        <dbReference type="ARBA" id="ARBA00012477"/>
    </source>
</evidence>
<dbReference type="InterPro" id="IPR036866">
    <property type="entry name" value="RibonucZ/Hydroxyglut_hydro"/>
</dbReference>
<dbReference type="Proteomes" id="UP000241890">
    <property type="component" value="Unassembled WGS sequence"/>
</dbReference>
<keyword evidence="8" id="KW-0255">Endonuclease</keyword>
<keyword evidence="9" id="KW-0378">Hydrolase</keyword>
<organism evidence="13 14">
    <name type="scientific">Hondaea fermentalgiana</name>
    <dbReference type="NCBI Taxonomy" id="2315210"/>
    <lineage>
        <taxon>Eukaryota</taxon>
        <taxon>Sar</taxon>
        <taxon>Stramenopiles</taxon>
        <taxon>Bigyra</taxon>
        <taxon>Labyrinthulomycetes</taxon>
        <taxon>Thraustochytrida</taxon>
        <taxon>Thraustochytriidae</taxon>
        <taxon>Hondaea</taxon>
    </lineage>
</organism>
<evidence type="ECO:0000256" key="1">
    <source>
        <dbReference type="ARBA" id="ARBA00000402"/>
    </source>
</evidence>
<evidence type="ECO:0000256" key="2">
    <source>
        <dbReference type="ARBA" id="ARBA00001947"/>
    </source>
</evidence>
<evidence type="ECO:0000259" key="12">
    <source>
        <dbReference type="SMART" id="SM00849"/>
    </source>
</evidence>
<dbReference type="GO" id="GO:0046872">
    <property type="term" value="F:metal ion binding"/>
    <property type="evidence" value="ECO:0007669"/>
    <property type="project" value="UniProtKB-KW"/>
</dbReference>
<evidence type="ECO:0000256" key="10">
    <source>
        <dbReference type="ARBA" id="ARBA00022833"/>
    </source>
</evidence>
<feature type="domain" description="Metallo-beta-lactamase" evidence="12">
    <location>
        <begin position="484"/>
        <end position="689"/>
    </location>
</feature>
<keyword evidence="5" id="KW-0819">tRNA processing</keyword>
<sequence>MAAASTADFGVEAVSGVLADGHNAPSLVVTHGQERVLINVPEGCQRMCGENKVRMAKMDHILLTRMHADCALGLGGMLLTLSGVASMRLENTAAVDTTFDMNMYGPPGLGRFVHAHHHVYKRKQSRITVHEVENPSRPLELPSGLSILPVALHREESRSKSESDVDAEDETRDAKRRKTNDKDDDDDTYATPYNFGQFRVCSTASKPLDNKVVDAQREFEQVCCCYVMSAPAKRGKFLPAIALKLGVPKGPDFGRLTRGEAVKTPEGKLVHPHECMVEAEPAQHLLIITCPDPAFIPALEQSQELKSFYEAPGVRFVIHLVSDVVLRDDAYLAWMQRFTGPALEHVLFSETLSVSAADRPIFLSSARIQAELNAKVSSTCFAEDLSAASNVVVADLAPVFEKDEATSGGLASRTKAGSARCLCIVHPESRRGYHAASSLLPLGSQASLVTPSSSNPQAARPESEQDWSLTFLGTGSAIPSKYRNVSSILLRTHSGSMLLDAGEGTCAQLARLLGQEGARDLVQTDLKCVYISHMHADHHLGLLNVLAWRARANSSALVIVGPKALGDFLEKSTGAFPGSSPQYRFIALDRTQGSSLPGHLVEVGDVLPGAPRLSSVLVQHCYDAYGVVITLACGKKIVYSGDTEPCERLAGAGTGAHLLIHEATFEDEKVDQARAKRHSTLSEAVSIGKKMGVDYTILTHFSQRYPKVPPQIFESTSPAPSTKSSDEVVKVPMVAVASDLMTLRPATLDHACGLGPKVEEILETFDKTLA</sequence>
<evidence type="ECO:0000256" key="11">
    <source>
        <dbReference type="SAM" id="MobiDB-lite"/>
    </source>
</evidence>
<dbReference type="OrthoDB" id="527344at2759"/>